<organism evidence="2 3">
    <name type="scientific">Diaporthe vaccinii</name>
    <dbReference type="NCBI Taxonomy" id="105482"/>
    <lineage>
        <taxon>Eukaryota</taxon>
        <taxon>Fungi</taxon>
        <taxon>Dikarya</taxon>
        <taxon>Ascomycota</taxon>
        <taxon>Pezizomycotina</taxon>
        <taxon>Sordariomycetes</taxon>
        <taxon>Sordariomycetidae</taxon>
        <taxon>Diaporthales</taxon>
        <taxon>Diaporthaceae</taxon>
        <taxon>Diaporthe</taxon>
        <taxon>Diaporthe eres species complex</taxon>
    </lineage>
</organism>
<accession>A0ABR4E549</accession>
<protein>
    <submittedName>
        <fullName evidence="2">Uncharacterized protein</fullName>
    </submittedName>
</protein>
<evidence type="ECO:0000313" key="3">
    <source>
        <dbReference type="Proteomes" id="UP001600888"/>
    </source>
</evidence>
<comment type="caution">
    <text evidence="2">The sequence shown here is derived from an EMBL/GenBank/DDBJ whole genome shotgun (WGS) entry which is preliminary data.</text>
</comment>
<name>A0ABR4E549_9PEZI</name>
<gene>
    <name evidence="2" type="ORF">FJTKL_15372</name>
</gene>
<proteinExistence type="predicted"/>
<evidence type="ECO:0000256" key="1">
    <source>
        <dbReference type="SAM" id="MobiDB-lite"/>
    </source>
</evidence>
<dbReference type="EMBL" id="JBAWTH010000098">
    <property type="protein sequence ID" value="KAL2277539.1"/>
    <property type="molecule type" value="Genomic_DNA"/>
</dbReference>
<evidence type="ECO:0000313" key="2">
    <source>
        <dbReference type="EMBL" id="KAL2277539.1"/>
    </source>
</evidence>
<reference evidence="2 3" key="1">
    <citation type="submission" date="2024-03" db="EMBL/GenBank/DDBJ databases">
        <title>A high-quality draft genome sequence of Diaporthe vaccinii, a causative agent of upright dieback and viscid rot disease in cranberry plants.</title>
        <authorList>
            <person name="Sarrasin M."/>
            <person name="Lang B.F."/>
            <person name="Burger G."/>
        </authorList>
    </citation>
    <scope>NUCLEOTIDE SEQUENCE [LARGE SCALE GENOMIC DNA]</scope>
    <source>
        <strain evidence="2 3">IS7</strain>
    </source>
</reference>
<dbReference type="Proteomes" id="UP001600888">
    <property type="component" value="Unassembled WGS sequence"/>
</dbReference>
<feature type="region of interest" description="Disordered" evidence="1">
    <location>
        <begin position="343"/>
        <end position="373"/>
    </location>
</feature>
<keyword evidence="3" id="KW-1185">Reference proteome</keyword>
<sequence length="373" mass="42636">MTQLDELRFWDNPDLARAVSDGRIAKPTSRERYLEPMQQLMAWQAAWRRKRGALVWTMLKTKTAKPSTAVVNWMPLPSLGRVSLAQFDSDKLAWIIHPQFHSRLKDAGEKAHVFAETVVFPLYNVWALRREVYTSAARFEKSMTTKEMVCSGHRTLGDRWPLKLPLDIAMGYERDKYVITLPFPAELFALAWEETVGNSSFEKRMRLYGFDAIVAGEFTLVFLHELDLNLVHYGLVTRGADGQLEVRDPAAAAREAGDEEAALAWERGFPAVNRSEGQDERAQKRYVLLDVAAVEKIHAASTTVARKRNRIEHFLRRFLEDCKTAMAALVAEHERCIAEQHIKTEAGCKRPKSEDLDDWKAEPEAKWVKTEPP</sequence>